<dbReference type="Pfam" id="PF07596">
    <property type="entry name" value="SBP_bac_10"/>
    <property type="match status" value="1"/>
</dbReference>
<protein>
    <recommendedName>
        <fullName evidence="1">DUF1559 domain-containing protein</fullName>
    </recommendedName>
</protein>
<dbReference type="Proteomes" id="UP000315082">
    <property type="component" value="Chromosome"/>
</dbReference>
<dbReference type="PANTHER" id="PTHR30093">
    <property type="entry name" value="GENERAL SECRETION PATHWAY PROTEIN G"/>
    <property type="match status" value="1"/>
</dbReference>
<organism evidence="2 3">
    <name type="scientific">Rosistilla carotiformis</name>
    <dbReference type="NCBI Taxonomy" id="2528017"/>
    <lineage>
        <taxon>Bacteria</taxon>
        <taxon>Pseudomonadati</taxon>
        <taxon>Planctomycetota</taxon>
        <taxon>Planctomycetia</taxon>
        <taxon>Pirellulales</taxon>
        <taxon>Pirellulaceae</taxon>
        <taxon>Rosistilla</taxon>
    </lineage>
</organism>
<evidence type="ECO:0000259" key="1">
    <source>
        <dbReference type="Pfam" id="PF07596"/>
    </source>
</evidence>
<dbReference type="InterPro" id="IPR011453">
    <property type="entry name" value="DUF1559"/>
</dbReference>
<dbReference type="OrthoDB" id="241541at2"/>
<dbReference type="Pfam" id="PF07963">
    <property type="entry name" value="N_methyl"/>
    <property type="match status" value="1"/>
</dbReference>
<dbReference type="SUPFAM" id="SSF54523">
    <property type="entry name" value="Pili subunits"/>
    <property type="match status" value="1"/>
</dbReference>
<name>A0A518JT53_9BACT</name>
<dbReference type="InterPro" id="IPR012902">
    <property type="entry name" value="N_methyl_site"/>
</dbReference>
<dbReference type="AlphaFoldDB" id="A0A518JT53"/>
<dbReference type="InterPro" id="IPR027558">
    <property type="entry name" value="Pre_pil_HX9DG_C"/>
</dbReference>
<keyword evidence="3" id="KW-1185">Reference proteome</keyword>
<dbReference type="InterPro" id="IPR045584">
    <property type="entry name" value="Pilin-like"/>
</dbReference>
<dbReference type="NCBIfam" id="TIGR02532">
    <property type="entry name" value="IV_pilin_GFxxxE"/>
    <property type="match status" value="1"/>
</dbReference>
<sequence>MGSKSSHRTGFTLVELLVVIAIIGILVGLLLPAVQAAREAARRMSCGNNLKQLGLAFHNYHDTYQFFPPGITGTTSGTNTNGGRLSPFVGMLPFIEQQAMYDQIQGNGGQTGPPWASTTWWDADLAALQCPSDSGLQDRDRGKSSYVCNHGDRATQLENSNFEQGRGVFLGTKGLKMRDIKDGTSNTIVFSEIVASLSYGGDDLEVPGQVINNISGIVAAPSVCKATVSTGDKLQFASGNGNYQRGVKWGDGRVAFTGFQTILPPNSPSCNESTTSWEDTNNAIYSVFSWHPGGVQGCMADGGVKFISETIDTGNLSAASPGPVSTNSPYGVWGAIGTRGARETVSLP</sequence>
<proteinExistence type="predicted"/>
<gene>
    <name evidence="2" type="ORF">Poly24_24420</name>
</gene>
<dbReference type="PROSITE" id="PS00409">
    <property type="entry name" value="PROKAR_NTER_METHYL"/>
    <property type="match status" value="1"/>
</dbReference>
<dbReference type="Gene3D" id="3.30.700.10">
    <property type="entry name" value="Glycoprotein, Type 4 Pilin"/>
    <property type="match status" value="1"/>
</dbReference>
<accession>A0A518JT53</accession>
<dbReference type="EMBL" id="CP036348">
    <property type="protein sequence ID" value="QDV68729.1"/>
    <property type="molecule type" value="Genomic_DNA"/>
</dbReference>
<dbReference type="RefSeq" id="WP_145095051.1">
    <property type="nucleotide sequence ID" value="NZ_CP036348.1"/>
</dbReference>
<dbReference type="KEGG" id="rcf:Poly24_24420"/>
<feature type="domain" description="DUF1559" evidence="1">
    <location>
        <begin position="35"/>
        <end position="313"/>
    </location>
</feature>
<dbReference type="PANTHER" id="PTHR30093:SF2">
    <property type="entry name" value="TYPE II SECRETION SYSTEM PROTEIN H"/>
    <property type="match status" value="1"/>
</dbReference>
<evidence type="ECO:0000313" key="2">
    <source>
        <dbReference type="EMBL" id="QDV68729.1"/>
    </source>
</evidence>
<reference evidence="2 3" key="1">
    <citation type="submission" date="2019-02" db="EMBL/GenBank/DDBJ databases">
        <title>Deep-cultivation of Planctomycetes and their phenomic and genomic characterization uncovers novel biology.</title>
        <authorList>
            <person name="Wiegand S."/>
            <person name="Jogler M."/>
            <person name="Boedeker C."/>
            <person name="Pinto D."/>
            <person name="Vollmers J."/>
            <person name="Rivas-Marin E."/>
            <person name="Kohn T."/>
            <person name="Peeters S.H."/>
            <person name="Heuer A."/>
            <person name="Rast P."/>
            <person name="Oberbeckmann S."/>
            <person name="Bunk B."/>
            <person name="Jeske O."/>
            <person name="Meyerdierks A."/>
            <person name="Storesund J.E."/>
            <person name="Kallscheuer N."/>
            <person name="Luecker S."/>
            <person name="Lage O.M."/>
            <person name="Pohl T."/>
            <person name="Merkel B.J."/>
            <person name="Hornburger P."/>
            <person name="Mueller R.-W."/>
            <person name="Bruemmer F."/>
            <person name="Labrenz M."/>
            <person name="Spormann A.M."/>
            <person name="Op den Camp H."/>
            <person name="Overmann J."/>
            <person name="Amann R."/>
            <person name="Jetten M.S.M."/>
            <person name="Mascher T."/>
            <person name="Medema M.H."/>
            <person name="Devos D.P."/>
            <person name="Kaster A.-K."/>
            <person name="Ovreas L."/>
            <person name="Rohde M."/>
            <person name="Galperin M.Y."/>
            <person name="Jogler C."/>
        </authorList>
    </citation>
    <scope>NUCLEOTIDE SEQUENCE [LARGE SCALE GENOMIC DNA]</scope>
    <source>
        <strain evidence="2 3">Poly24</strain>
    </source>
</reference>
<evidence type="ECO:0000313" key="3">
    <source>
        <dbReference type="Proteomes" id="UP000315082"/>
    </source>
</evidence>
<dbReference type="NCBIfam" id="TIGR04294">
    <property type="entry name" value="pre_pil_HX9DG"/>
    <property type="match status" value="1"/>
</dbReference>